<keyword evidence="7" id="KW-1133">Transmembrane helix</keyword>
<evidence type="ECO:0000256" key="9">
    <source>
        <dbReference type="ARBA" id="ARBA00023136"/>
    </source>
</evidence>
<dbReference type="FunFam" id="3.90.550.50:FF:000001">
    <property type="entry name" value="Hexosyltransferase"/>
    <property type="match status" value="1"/>
</dbReference>
<comment type="caution">
    <text evidence="12">The sequence shown here is derived from an EMBL/GenBank/DDBJ whole genome shotgun (WGS) entry which is preliminary data.</text>
</comment>
<dbReference type="InterPro" id="IPR002659">
    <property type="entry name" value="Glyco_trans_31"/>
</dbReference>
<dbReference type="Proteomes" id="UP001634394">
    <property type="component" value="Unassembled WGS sequence"/>
</dbReference>
<evidence type="ECO:0000256" key="8">
    <source>
        <dbReference type="ARBA" id="ARBA00023034"/>
    </source>
</evidence>
<evidence type="ECO:0000313" key="12">
    <source>
        <dbReference type="EMBL" id="KAL3877901.1"/>
    </source>
</evidence>
<evidence type="ECO:0000256" key="10">
    <source>
        <dbReference type="ARBA" id="ARBA00023180"/>
    </source>
</evidence>
<keyword evidence="10" id="KW-0325">Glycoprotein</keyword>
<reference evidence="12 13" key="1">
    <citation type="submission" date="2024-11" db="EMBL/GenBank/DDBJ databases">
        <title>Chromosome-level genome assembly of the freshwater bivalve Anodonta woodiana.</title>
        <authorList>
            <person name="Chen X."/>
        </authorList>
    </citation>
    <scope>NUCLEOTIDE SEQUENCE [LARGE SCALE GENOMIC DNA]</scope>
    <source>
        <strain evidence="12">MN2024</strain>
        <tissue evidence="12">Gills</tissue>
    </source>
</reference>
<keyword evidence="6" id="KW-0735">Signal-anchor</keyword>
<evidence type="ECO:0000256" key="3">
    <source>
        <dbReference type="ARBA" id="ARBA00022676"/>
    </source>
</evidence>
<proteinExistence type="inferred from homology"/>
<dbReference type="Gene3D" id="3.90.550.50">
    <property type="match status" value="1"/>
</dbReference>
<keyword evidence="13" id="KW-1185">Reference proteome</keyword>
<accession>A0ABD3WX26</accession>
<evidence type="ECO:0000256" key="7">
    <source>
        <dbReference type="ARBA" id="ARBA00022989"/>
    </source>
</evidence>
<comment type="similarity">
    <text evidence="2 11">Belongs to the glycosyltransferase 31 family.</text>
</comment>
<dbReference type="EMBL" id="JBJQND010000005">
    <property type="protein sequence ID" value="KAL3877901.1"/>
    <property type="molecule type" value="Genomic_DNA"/>
</dbReference>
<evidence type="ECO:0000256" key="4">
    <source>
        <dbReference type="ARBA" id="ARBA00022679"/>
    </source>
</evidence>
<protein>
    <recommendedName>
        <fullName evidence="11">Hexosyltransferase</fullName>
        <ecNumber evidence="11">2.4.1.-</ecNumber>
    </recommendedName>
</protein>
<dbReference type="EC" id="2.4.1.-" evidence="11"/>
<dbReference type="PANTHER" id="PTHR11214:SF3">
    <property type="entry name" value="BETA-1,3-GALACTOSYLTRANSFERASE 6"/>
    <property type="match status" value="1"/>
</dbReference>
<evidence type="ECO:0000256" key="5">
    <source>
        <dbReference type="ARBA" id="ARBA00022692"/>
    </source>
</evidence>
<dbReference type="GO" id="GO:0016757">
    <property type="term" value="F:glycosyltransferase activity"/>
    <property type="evidence" value="ECO:0007669"/>
    <property type="project" value="UniProtKB-KW"/>
</dbReference>
<comment type="subcellular location">
    <subcellularLocation>
        <location evidence="1 11">Golgi apparatus membrane</location>
        <topology evidence="1 11">Single-pass type II membrane protein</topology>
    </subcellularLocation>
</comment>
<keyword evidence="9" id="KW-0472">Membrane</keyword>
<evidence type="ECO:0000256" key="1">
    <source>
        <dbReference type="ARBA" id="ARBA00004323"/>
    </source>
</evidence>
<dbReference type="GO" id="GO:0000139">
    <property type="term" value="C:Golgi membrane"/>
    <property type="evidence" value="ECO:0007669"/>
    <property type="project" value="UniProtKB-SubCell"/>
</dbReference>
<evidence type="ECO:0000256" key="11">
    <source>
        <dbReference type="RuleBase" id="RU363063"/>
    </source>
</evidence>
<name>A0ABD3WX26_SINWO</name>
<keyword evidence="4" id="KW-0808">Transferase</keyword>
<keyword evidence="5" id="KW-0812">Transmembrane</keyword>
<gene>
    <name evidence="12" type="ORF">ACJMK2_035544</name>
</gene>
<dbReference type="AlphaFoldDB" id="A0ABD3WX26"/>
<dbReference type="PANTHER" id="PTHR11214">
    <property type="entry name" value="BETA-1,3-N-ACETYLGLUCOSAMINYLTRANSFERASE"/>
    <property type="match status" value="1"/>
</dbReference>
<organism evidence="12 13">
    <name type="scientific">Sinanodonta woodiana</name>
    <name type="common">Chinese pond mussel</name>
    <name type="synonym">Anodonta woodiana</name>
    <dbReference type="NCBI Taxonomy" id="1069815"/>
    <lineage>
        <taxon>Eukaryota</taxon>
        <taxon>Metazoa</taxon>
        <taxon>Spiralia</taxon>
        <taxon>Lophotrochozoa</taxon>
        <taxon>Mollusca</taxon>
        <taxon>Bivalvia</taxon>
        <taxon>Autobranchia</taxon>
        <taxon>Heteroconchia</taxon>
        <taxon>Palaeoheterodonta</taxon>
        <taxon>Unionida</taxon>
        <taxon>Unionoidea</taxon>
        <taxon>Unionidae</taxon>
        <taxon>Unioninae</taxon>
        <taxon>Sinanodonta</taxon>
    </lineage>
</organism>
<keyword evidence="3 11" id="KW-0328">Glycosyltransferase</keyword>
<dbReference type="Pfam" id="PF01762">
    <property type="entry name" value="Galactosyl_T"/>
    <property type="match status" value="1"/>
</dbReference>
<evidence type="ECO:0000256" key="2">
    <source>
        <dbReference type="ARBA" id="ARBA00008661"/>
    </source>
</evidence>
<keyword evidence="8 11" id="KW-0333">Golgi apparatus</keyword>
<evidence type="ECO:0000313" key="13">
    <source>
        <dbReference type="Proteomes" id="UP001634394"/>
    </source>
</evidence>
<evidence type="ECO:0000256" key="6">
    <source>
        <dbReference type="ARBA" id="ARBA00022968"/>
    </source>
</evidence>
<sequence length="325" mass="37334">MVPDPYTRLSQVSGVRAIKAFYSRVWKTKTTRYSAKFIIDGQHICTNSTFLLILIPSIIENVDIRNSIRRTWGSVCTASSMKTHSMFMNVSKLAFIVGNKSVSGHLNQLLREEHAVHGDIVQADFNDTFYNLTRKMLIAFNWVNEFCTNVQYILKADEDAFVHIPRLLMFLRSQKHDKNGVMYGYKYGSSRVSRFGKYKVSEDEFPRQYFPPYLSGTSYVISSDIILQLVTLAEYTPYCPVEDAFITGILATIAGVSVQHSRQFTHLLEKIVPCEFVQSKIVVTGVNIQCRYLLWKLIMRMSEENICRQISHSDISTTCPIFMHE</sequence>